<feature type="compositionally biased region" description="Basic and acidic residues" evidence="1">
    <location>
        <begin position="410"/>
        <end position="422"/>
    </location>
</feature>
<gene>
    <name evidence="2" type="ORF">CERSUDRAFT_78669</name>
</gene>
<feature type="compositionally biased region" description="Basic and acidic residues" evidence="1">
    <location>
        <begin position="300"/>
        <end position="322"/>
    </location>
</feature>
<evidence type="ECO:0000313" key="3">
    <source>
        <dbReference type="Proteomes" id="UP000016930"/>
    </source>
</evidence>
<evidence type="ECO:0000313" key="2">
    <source>
        <dbReference type="EMBL" id="EMD30699.1"/>
    </source>
</evidence>
<reference evidence="2 3" key="1">
    <citation type="journal article" date="2012" name="Proc. Natl. Acad. Sci. U.S.A.">
        <title>Comparative genomics of Ceriporiopsis subvermispora and Phanerochaete chrysosporium provide insight into selective ligninolysis.</title>
        <authorList>
            <person name="Fernandez-Fueyo E."/>
            <person name="Ruiz-Duenas F.J."/>
            <person name="Ferreira P."/>
            <person name="Floudas D."/>
            <person name="Hibbett D.S."/>
            <person name="Canessa P."/>
            <person name="Larrondo L.F."/>
            <person name="James T.Y."/>
            <person name="Seelenfreund D."/>
            <person name="Lobos S."/>
            <person name="Polanco R."/>
            <person name="Tello M."/>
            <person name="Honda Y."/>
            <person name="Watanabe T."/>
            <person name="Watanabe T."/>
            <person name="Ryu J.S."/>
            <person name="Kubicek C.P."/>
            <person name="Schmoll M."/>
            <person name="Gaskell J."/>
            <person name="Hammel K.E."/>
            <person name="St John F.J."/>
            <person name="Vanden Wymelenberg A."/>
            <person name="Sabat G."/>
            <person name="Splinter BonDurant S."/>
            <person name="Syed K."/>
            <person name="Yadav J.S."/>
            <person name="Doddapaneni H."/>
            <person name="Subramanian V."/>
            <person name="Lavin J.L."/>
            <person name="Oguiza J.A."/>
            <person name="Perez G."/>
            <person name="Pisabarro A.G."/>
            <person name="Ramirez L."/>
            <person name="Santoyo F."/>
            <person name="Master E."/>
            <person name="Coutinho P.M."/>
            <person name="Henrissat B."/>
            <person name="Lombard V."/>
            <person name="Magnuson J.K."/>
            <person name="Kuees U."/>
            <person name="Hori C."/>
            <person name="Igarashi K."/>
            <person name="Samejima M."/>
            <person name="Held B.W."/>
            <person name="Barry K.W."/>
            <person name="LaButti K.M."/>
            <person name="Lapidus A."/>
            <person name="Lindquist E.A."/>
            <person name="Lucas S.M."/>
            <person name="Riley R."/>
            <person name="Salamov A.A."/>
            <person name="Hoffmeister D."/>
            <person name="Schwenk D."/>
            <person name="Hadar Y."/>
            <person name="Yarden O."/>
            <person name="de Vries R.P."/>
            <person name="Wiebenga A."/>
            <person name="Stenlid J."/>
            <person name="Eastwood D."/>
            <person name="Grigoriev I.V."/>
            <person name="Berka R.M."/>
            <person name="Blanchette R.A."/>
            <person name="Kersten P."/>
            <person name="Martinez A.T."/>
            <person name="Vicuna R."/>
            <person name="Cullen D."/>
        </authorList>
    </citation>
    <scope>NUCLEOTIDE SEQUENCE [LARGE SCALE GENOMIC DNA]</scope>
    <source>
        <strain evidence="2 3">B</strain>
    </source>
</reference>
<accession>M2P617</accession>
<evidence type="ECO:0000256" key="1">
    <source>
        <dbReference type="SAM" id="MobiDB-lite"/>
    </source>
</evidence>
<feature type="compositionally biased region" description="Polar residues" evidence="1">
    <location>
        <begin position="398"/>
        <end position="409"/>
    </location>
</feature>
<feature type="region of interest" description="Disordered" evidence="1">
    <location>
        <begin position="250"/>
        <end position="278"/>
    </location>
</feature>
<sequence length="430" mass="46863">MRAANGGLTKDGEALCDVECGASQEQIWVRDVHKHSYGDLIYSEPRPSITHLLMAEGAAHTLQLASWECCIPLAPNGTQPPILHATASQKHASAAVANTRCKPHQHQGVDHESRHTRRRKSHNKISVIEIFTIMTSATNNHLAHMPMPAARPTSASGTIQASFGGRNGQDPEGGAPPISGEVYESLCTARTVQHTTRHRISICPDVGCELRIRASTLARPQHARCDEERHTSVLHLVHLLASCATGAGRRQLRARGGTPQTRLAPRAPSSRYAGMQPLPRARRRHICEMARDAYASKSRGHCDAPARVSLDHDRDRAPESGRTESGGGEAGSARRSCLRRISWSSIGRENRRLPDWEGYDGMLAFHLHGFCISSERAHGKTRELVKLAMTESEDILSSKGSVNRGNSASTHHEQSIAAEVKKPMASPGFS</sequence>
<dbReference type="HOGENOM" id="CLU_637772_0_0_1"/>
<organism evidence="2 3">
    <name type="scientific">Ceriporiopsis subvermispora (strain B)</name>
    <name type="common">White-rot fungus</name>
    <name type="synonym">Gelatoporia subvermispora</name>
    <dbReference type="NCBI Taxonomy" id="914234"/>
    <lineage>
        <taxon>Eukaryota</taxon>
        <taxon>Fungi</taxon>
        <taxon>Dikarya</taxon>
        <taxon>Basidiomycota</taxon>
        <taxon>Agaricomycotina</taxon>
        <taxon>Agaricomycetes</taxon>
        <taxon>Polyporales</taxon>
        <taxon>Gelatoporiaceae</taxon>
        <taxon>Gelatoporia</taxon>
    </lineage>
</organism>
<feature type="region of interest" description="Disordered" evidence="1">
    <location>
        <begin position="149"/>
        <end position="177"/>
    </location>
</feature>
<keyword evidence="3" id="KW-1185">Reference proteome</keyword>
<dbReference type="Proteomes" id="UP000016930">
    <property type="component" value="Unassembled WGS sequence"/>
</dbReference>
<name>M2P617_CERS8</name>
<dbReference type="AlphaFoldDB" id="M2P617"/>
<proteinExistence type="predicted"/>
<feature type="region of interest" description="Disordered" evidence="1">
    <location>
        <begin position="298"/>
        <end position="334"/>
    </location>
</feature>
<feature type="region of interest" description="Disordered" evidence="1">
    <location>
        <begin position="398"/>
        <end position="430"/>
    </location>
</feature>
<protein>
    <submittedName>
        <fullName evidence="2">Uncharacterized protein</fullName>
    </submittedName>
</protein>
<feature type="region of interest" description="Disordered" evidence="1">
    <location>
        <begin position="101"/>
        <end position="120"/>
    </location>
</feature>
<dbReference type="EMBL" id="KB445883">
    <property type="protein sequence ID" value="EMD30699.1"/>
    <property type="molecule type" value="Genomic_DNA"/>
</dbReference>